<reference evidence="2 3" key="1">
    <citation type="journal article" date="2021" name="Elife">
        <title>Chloroplast acquisition without the gene transfer in kleptoplastic sea slugs, Plakobranchus ocellatus.</title>
        <authorList>
            <person name="Maeda T."/>
            <person name="Takahashi S."/>
            <person name="Yoshida T."/>
            <person name="Shimamura S."/>
            <person name="Takaki Y."/>
            <person name="Nagai Y."/>
            <person name="Toyoda A."/>
            <person name="Suzuki Y."/>
            <person name="Arimoto A."/>
            <person name="Ishii H."/>
            <person name="Satoh N."/>
            <person name="Nishiyama T."/>
            <person name="Hasebe M."/>
            <person name="Maruyama T."/>
            <person name="Minagawa J."/>
            <person name="Obokata J."/>
            <person name="Shigenobu S."/>
        </authorList>
    </citation>
    <scope>NUCLEOTIDE SEQUENCE [LARGE SCALE GENOMIC DNA]</scope>
</reference>
<evidence type="ECO:0000313" key="3">
    <source>
        <dbReference type="Proteomes" id="UP000735302"/>
    </source>
</evidence>
<dbReference type="AlphaFoldDB" id="A0AAV3ZM15"/>
<dbReference type="Proteomes" id="UP000735302">
    <property type="component" value="Unassembled WGS sequence"/>
</dbReference>
<protein>
    <submittedName>
        <fullName evidence="2">Uncharacterized protein</fullName>
    </submittedName>
</protein>
<feature type="region of interest" description="Disordered" evidence="1">
    <location>
        <begin position="157"/>
        <end position="204"/>
    </location>
</feature>
<proteinExistence type="predicted"/>
<sequence>TNPDRLTDSDIESAILSVLKSRTRREAPPVADATEPETAAHYASLIVPQDYYSRYPKSDLFRMRSGRYINDLLPIFKKETPTAKVDPVPASQLPVEPPPRSNNVDNFPFWNQQASNWVWPDGISTGSLPSALFGLQNKALKSVEMASLPAVDIDPGAGDTGALPAEAAEATEIAETEEIPPPIQNRGFPRIRGKPSSLNKSVLR</sequence>
<accession>A0AAV3ZM15</accession>
<gene>
    <name evidence="2" type="ORF">PoB_002206200</name>
</gene>
<name>A0AAV3ZM15_9GAST</name>
<feature type="non-terminal residue" evidence="2">
    <location>
        <position position="1"/>
    </location>
</feature>
<evidence type="ECO:0000256" key="1">
    <source>
        <dbReference type="SAM" id="MobiDB-lite"/>
    </source>
</evidence>
<organism evidence="2 3">
    <name type="scientific">Plakobranchus ocellatus</name>
    <dbReference type="NCBI Taxonomy" id="259542"/>
    <lineage>
        <taxon>Eukaryota</taxon>
        <taxon>Metazoa</taxon>
        <taxon>Spiralia</taxon>
        <taxon>Lophotrochozoa</taxon>
        <taxon>Mollusca</taxon>
        <taxon>Gastropoda</taxon>
        <taxon>Heterobranchia</taxon>
        <taxon>Euthyneura</taxon>
        <taxon>Panpulmonata</taxon>
        <taxon>Sacoglossa</taxon>
        <taxon>Placobranchoidea</taxon>
        <taxon>Plakobranchidae</taxon>
        <taxon>Plakobranchus</taxon>
    </lineage>
</organism>
<keyword evidence="3" id="KW-1185">Reference proteome</keyword>
<comment type="caution">
    <text evidence="2">The sequence shown here is derived from an EMBL/GenBank/DDBJ whole genome shotgun (WGS) entry which is preliminary data.</text>
</comment>
<dbReference type="EMBL" id="BLXT01002514">
    <property type="protein sequence ID" value="GFN95556.1"/>
    <property type="molecule type" value="Genomic_DNA"/>
</dbReference>
<evidence type="ECO:0000313" key="2">
    <source>
        <dbReference type="EMBL" id="GFN95556.1"/>
    </source>
</evidence>